<proteinExistence type="predicted"/>
<evidence type="ECO:0000313" key="2">
    <source>
        <dbReference type="Proteomes" id="UP000237082"/>
    </source>
</evidence>
<dbReference type="RefSeq" id="WP_103903999.1">
    <property type="nucleotide sequence ID" value="NZ_PQWB01000109.1"/>
</dbReference>
<keyword evidence="2" id="KW-1185">Reference proteome</keyword>
<comment type="caution">
    <text evidence="1">The sequence shown here is derived from an EMBL/GenBank/DDBJ whole genome shotgun (WGS) entry which is preliminary data.</text>
</comment>
<sequence length="665" mass="76083">MAKILLFTPKHEHNCRRNLADFIEMCRDRLTVFGENLDWEADSWPGIANFTVIGARARGYKQDELLDFEIMSFAKAYLRYQQGHNPTKLKNELKALRCIEKALLQTCGRADITLVNHIVMDVAAEVAREYKATAYQAGIQLVKLVEFLNEAGIIHLRLTWKNPFSKPKEIDRTDADGKRKRAEKIPPDHCLEYMAEMYANDLKDPRDRFTTSIFGLLMCAPSRITEVQALPLNCLHYEKDGKDVERVGLRFWAGKGYGHDIKWIPTVFKEVAQEAAYRLSSLSEPGRNLALWYEQHPDKFYRHEGCPNVGENEPITLSQAEEALGLKPNKGYSARQFFKNYYPYNVLCTEGKPLTLAFINEYCHAQLPEGWPWLRRDLGIKYSEALCCFRMHEFRPDLNTSPVMLWVPDSNTFTDDLKLVSGRNKRSIWQRHGYKNPDGTNIYLTSHQIRHYLNTAAQRGDLGQLDIAKWSGRANIHQNAVYNHMTDNEYVAAAREAGIGNELVAKIRANAPVTYNDLQAIGEGIAHVTEFGFCVHDYSMVPCQRQRDCLNCTEQVCVKGDIEKLKRLKRQRDGIHLQLEKAKAASAVGIYGADRWTQHKLKTLERVEALIHLLESDHAPSGTIIWLSNDQEHSALKQAILSQLPEQSLKQSATPEIEEIRLLLE</sequence>
<accession>A0A2S5DCA3</accession>
<name>A0A2S5DCA3_9NEIS</name>
<gene>
    <name evidence="1" type="ORF">C2I19_17865</name>
</gene>
<organism evidence="1 2">
    <name type="scientific">Chromobacterium alticapitis</name>
    <dbReference type="NCBI Taxonomy" id="2073169"/>
    <lineage>
        <taxon>Bacteria</taxon>
        <taxon>Pseudomonadati</taxon>
        <taxon>Pseudomonadota</taxon>
        <taxon>Betaproteobacteria</taxon>
        <taxon>Neisseriales</taxon>
        <taxon>Chromobacteriaceae</taxon>
        <taxon>Chromobacterium</taxon>
    </lineage>
</organism>
<dbReference type="AlphaFoldDB" id="A0A2S5DCA3"/>
<reference evidence="2" key="1">
    <citation type="submission" date="2018-02" db="EMBL/GenBank/DDBJ databases">
        <authorList>
            <person name="O'Hara-Hanley K."/>
            <person name="Soby S."/>
        </authorList>
    </citation>
    <scope>NUCLEOTIDE SEQUENCE [LARGE SCALE GENOMIC DNA]</scope>
    <source>
        <strain evidence="2">MWU14-2602</strain>
    </source>
</reference>
<dbReference type="OrthoDB" id="6725579at2"/>
<evidence type="ECO:0000313" key="1">
    <source>
        <dbReference type="EMBL" id="POZ60641.1"/>
    </source>
</evidence>
<protein>
    <submittedName>
        <fullName evidence="1">Integrase</fullName>
    </submittedName>
</protein>
<dbReference type="Proteomes" id="UP000237082">
    <property type="component" value="Unassembled WGS sequence"/>
</dbReference>
<dbReference type="EMBL" id="PQWB01000109">
    <property type="protein sequence ID" value="POZ60641.1"/>
    <property type="molecule type" value="Genomic_DNA"/>
</dbReference>